<comment type="caution">
    <text evidence="4">The sequence shown here is derived from an EMBL/GenBank/DDBJ whole genome shotgun (WGS) entry which is preliminary data.</text>
</comment>
<feature type="region of interest" description="Disordered" evidence="1">
    <location>
        <begin position="232"/>
        <end position="251"/>
    </location>
</feature>
<evidence type="ECO:0000313" key="4">
    <source>
        <dbReference type="EMBL" id="GAA0323851.1"/>
    </source>
</evidence>
<dbReference type="Pfam" id="PF09922">
    <property type="entry name" value="LiaF-like_C"/>
    <property type="match status" value="1"/>
</dbReference>
<evidence type="ECO:0008006" key="6">
    <source>
        <dbReference type="Google" id="ProtNLM"/>
    </source>
</evidence>
<evidence type="ECO:0000313" key="5">
    <source>
        <dbReference type="Proteomes" id="UP001501822"/>
    </source>
</evidence>
<reference evidence="5" key="1">
    <citation type="journal article" date="2019" name="Int. J. Syst. Evol. Microbiol.">
        <title>The Global Catalogue of Microorganisms (GCM) 10K type strain sequencing project: providing services to taxonomists for standard genome sequencing and annotation.</title>
        <authorList>
            <consortium name="The Broad Institute Genomics Platform"/>
            <consortium name="The Broad Institute Genome Sequencing Center for Infectious Disease"/>
            <person name="Wu L."/>
            <person name="Ma J."/>
        </authorList>
    </citation>
    <scope>NUCLEOTIDE SEQUENCE [LARGE SCALE GENOMIC DNA]</scope>
    <source>
        <strain evidence="5">JCM 3146</strain>
    </source>
</reference>
<protein>
    <recommendedName>
        <fullName evidence="6">Cell wall-active antibiotics response LiaF-like C-terminal domain-containing protein</fullName>
    </recommendedName>
</protein>
<evidence type="ECO:0000259" key="2">
    <source>
        <dbReference type="Pfam" id="PF08044"/>
    </source>
</evidence>
<evidence type="ECO:0000259" key="3">
    <source>
        <dbReference type="Pfam" id="PF09922"/>
    </source>
</evidence>
<sequence>MDLPDKPAAVDPELMRASDADRDRIADQLREALAEGRLTAEEHAERLDTVYQAKTYAELAPVVADLPGAGGTPAAPRMARDDLPAPSAGSPNLVAILSGAERKGRWLVEPHTNVVTVLGGVELDLRQAVLAQREVTINITAVLGGVSITIPPGVRVLNSVTSVMGGCSLPSDDTVGPDAPVIRLTGMTLLGGIDVKRLSADSTTDTAAVAGGRDFHARQRSLHREFRDKQRAVHREFRDQQRELRRQRRAR</sequence>
<dbReference type="PANTHER" id="PTHR40763:SF4">
    <property type="entry name" value="DUF1707 DOMAIN-CONTAINING PROTEIN"/>
    <property type="match status" value="1"/>
</dbReference>
<dbReference type="RefSeq" id="WP_308206024.1">
    <property type="nucleotide sequence ID" value="NZ_BAAABM010000007.1"/>
</dbReference>
<accession>A0ABP3FTD4</accession>
<dbReference type="PANTHER" id="PTHR40763">
    <property type="entry name" value="MEMBRANE PROTEIN-RELATED"/>
    <property type="match status" value="1"/>
</dbReference>
<dbReference type="EMBL" id="BAAABM010000007">
    <property type="protein sequence ID" value="GAA0323851.1"/>
    <property type="molecule type" value="Genomic_DNA"/>
</dbReference>
<evidence type="ECO:0000256" key="1">
    <source>
        <dbReference type="SAM" id="MobiDB-lite"/>
    </source>
</evidence>
<dbReference type="InterPro" id="IPR024425">
    <property type="entry name" value="LiaF-like_C"/>
</dbReference>
<dbReference type="InterPro" id="IPR012551">
    <property type="entry name" value="DUF1707_SHOCT-like"/>
</dbReference>
<feature type="compositionally biased region" description="Basic and acidic residues" evidence="1">
    <location>
        <begin position="232"/>
        <end position="244"/>
    </location>
</feature>
<keyword evidence="5" id="KW-1185">Reference proteome</keyword>
<dbReference type="Proteomes" id="UP001501822">
    <property type="component" value="Unassembled WGS sequence"/>
</dbReference>
<proteinExistence type="predicted"/>
<feature type="domain" description="DUF1707" evidence="2">
    <location>
        <begin position="15"/>
        <end position="67"/>
    </location>
</feature>
<dbReference type="Pfam" id="PF08044">
    <property type="entry name" value="DUF1707"/>
    <property type="match status" value="1"/>
</dbReference>
<gene>
    <name evidence="4" type="ORF">GCM10010151_12110</name>
</gene>
<name>A0ABP3FTD4_9ACTN</name>
<feature type="domain" description="Cell wall-active antibiotics response LiaF-like C-terminal" evidence="3">
    <location>
        <begin position="105"/>
        <end position="169"/>
    </location>
</feature>
<organism evidence="4 5">
    <name type="scientific">Actinoallomurus spadix</name>
    <dbReference type="NCBI Taxonomy" id="79912"/>
    <lineage>
        <taxon>Bacteria</taxon>
        <taxon>Bacillati</taxon>
        <taxon>Actinomycetota</taxon>
        <taxon>Actinomycetes</taxon>
        <taxon>Streptosporangiales</taxon>
        <taxon>Thermomonosporaceae</taxon>
        <taxon>Actinoallomurus</taxon>
    </lineage>
</organism>